<protein>
    <submittedName>
        <fullName evidence="2">Uncharacterized protein</fullName>
    </submittedName>
</protein>
<dbReference type="AlphaFoldDB" id="A0AAE0KIH3"/>
<keyword evidence="1" id="KW-0812">Transmembrane</keyword>
<gene>
    <name evidence="2" type="ORF">B0T24DRAFT_618724</name>
</gene>
<keyword evidence="3" id="KW-1185">Reference proteome</keyword>
<evidence type="ECO:0000313" key="2">
    <source>
        <dbReference type="EMBL" id="KAK3376460.1"/>
    </source>
</evidence>
<comment type="caution">
    <text evidence="2">The sequence shown here is derived from an EMBL/GenBank/DDBJ whole genome shotgun (WGS) entry which is preliminary data.</text>
</comment>
<keyword evidence="1" id="KW-0472">Membrane</keyword>
<reference evidence="2" key="2">
    <citation type="submission" date="2023-06" db="EMBL/GenBank/DDBJ databases">
        <authorList>
            <consortium name="Lawrence Berkeley National Laboratory"/>
            <person name="Haridas S."/>
            <person name="Hensen N."/>
            <person name="Bonometti L."/>
            <person name="Westerberg I."/>
            <person name="Brannstrom I.O."/>
            <person name="Guillou S."/>
            <person name="Cros-Aarteil S."/>
            <person name="Calhoun S."/>
            <person name="Kuo A."/>
            <person name="Mondo S."/>
            <person name="Pangilinan J."/>
            <person name="Riley R."/>
            <person name="Labutti K."/>
            <person name="Andreopoulos B."/>
            <person name="Lipzen A."/>
            <person name="Chen C."/>
            <person name="Yanf M."/>
            <person name="Daum C."/>
            <person name="Ng V."/>
            <person name="Clum A."/>
            <person name="Steindorff A."/>
            <person name="Ohm R."/>
            <person name="Martin F."/>
            <person name="Silar P."/>
            <person name="Natvig D."/>
            <person name="Lalanne C."/>
            <person name="Gautier V."/>
            <person name="Ament-Velasquez S.L."/>
            <person name="Kruys A."/>
            <person name="Hutchinson M.I."/>
            <person name="Powell A.J."/>
            <person name="Barry K."/>
            <person name="Miller A.N."/>
            <person name="Grigoriev I.V."/>
            <person name="Debuchy R."/>
            <person name="Gladieux P."/>
            <person name="Thoren M.H."/>
            <person name="Johannesson H."/>
        </authorList>
    </citation>
    <scope>NUCLEOTIDE SEQUENCE</scope>
    <source>
        <strain evidence="2">CBS 958.72</strain>
    </source>
</reference>
<name>A0AAE0KIH3_9PEZI</name>
<evidence type="ECO:0000256" key="1">
    <source>
        <dbReference type="SAM" id="Phobius"/>
    </source>
</evidence>
<dbReference type="EMBL" id="JAULSN010000003">
    <property type="protein sequence ID" value="KAK3376460.1"/>
    <property type="molecule type" value="Genomic_DNA"/>
</dbReference>
<accession>A0AAE0KIH3</accession>
<dbReference type="Proteomes" id="UP001287356">
    <property type="component" value="Unassembled WGS sequence"/>
</dbReference>
<organism evidence="2 3">
    <name type="scientific">Lasiosphaeria ovina</name>
    <dbReference type="NCBI Taxonomy" id="92902"/>
    <lineage>
        <taxon>Eukaryota</taxon>
        <taxon>Fungi</taxon>
        <taxon>Dikarya</taxon>
        <taxon>Ascomycota</taxon>
        <taxon>Pezizomycotina</taxon>
        <taxon>Sordariomycetes</taxon>
        <taxon>Sordariomycetidae</taxon>
        <taxon>Sordariales</taxon>
        <taxon>Lasiosphaeriaceae</taxon>
        <taxon>Lasiosphaeria</taxon>
    </lineage>
</organism>
<evidence type="ECO:0000313" key="3">
    <source>
        <dbReference type="Proteomes" id="UP001287356"/>
    </source>
</evidence>
<keyword evidence="1" id="KW-1133">Transmembrane helix</keyword>
<sequence length="78" mass="8728">MQNVTSASQPFLTAYSWGFPLELGLLLVLLSPSPHALPTRGASKSKHFQTNRFGLPTLRRPFRCGPHRGFFLLFSRGN</sequence>
<feature type="transmembrane region" description="Helical" evidence="1">
    <location>
        <begin position="12"/>
        <end position="30"/>
    </location>
</feature>
<reference evidence="2" key="1">
    <citation type="journal article" date="2023" name="Mol. Phylogenet. Evol.">
        <title>Genome-scale phylogeny and comparative genomics of the fungal order Sordariales.</title>
        <authorList>
            <person name="Hensen N."/>
            <person name="Bonometti L."/>
            <person name="Westerberg I."/>
            <person name="Brannstrom I.O."/>
            <person name="Guillou S."/>
            <person name="Cros-Aarteil S."/>
            <person name="Calhoun S."/>
            <person name="Haridas S."/>
            <person name="Kuo A."/>
            <person name="Mondo S."/>
            <person name="Pangilinan J."/>
            <person name="Riley R."/>
            <person name="LaButti K."/>
            <person name="Andreopoulos B."/>
            <person name="Lipzen A."/>
            <person name="Chen C."/>
            <person name="Yan M."/>
            <person name="Daum C."/>
            <person name="Ng V."/>
            <person name="Clum A."/>
            <person name="Steindorff A."/>
            <person name="Ohm R.A."/>
            <person name="Martin F."/>
            <person name="Silar P."/>
            <person name="Natvig D.O."/>
            <person name="Lalanne C."/>
            <person name="Gautier V."/>
            <person name="Ament-Velasquez S.L."/>
            <person name="Kruys A."/>
            <person name="Hutchinson M.I."/>
            <person name="Powell A.J."/>
            <person name="Barry K."/>
            <person name="Miller A.N."/>
            <person name="Grigoriev I.V."/>
            <person name="Debuchy R."/>
            <person name="Gladieux P."/>
            <person name="Hiltunen Thoren M."/>
            <person name="Johannesson H."/>
        </authorList>
    </citation>
    <scope>NUCLEOTIDE SEQUENCE</scope>
    <source>
        <strain evidence="2">CBS 958.72</strain>
    </source>
</reference>
<proteinExistence type="predicted"/>